<sequence length="204" mass="21438">MSSSFTPEPVQTQPPDNTQGSSPSAAGIGGPSSSLYLYTFLVTLALLLAISASIIVRSYLIRRRIRRMIADGTWVPPAERLSAVAVGAPAQRPKLFEVWVGGEKGVPLAASFLDRIPASASSTPSTPSLADPPAPRRFAWLHRARGAVSLTSLSPRIAEKSVEKPSVDDTGTLQLALFVAMPTPVRAGLELPPLELGVCAASKA</sequence>
<dbReference type="EMBL" id="MU273510">
    <property type="protein sequence ID" value="KAI0033866.1"/>
    <property type="molecule type" value="Genomic_DNA"/>
</dbReference>
<organism evidence="1 2">
    <name type="scientific">Vararia minispora EC-137</name>
    <dbReference type="NCBI Taxonomy" id="1314806"/>
    <lineage>
        <taxon>Eukaryota</taxon>
        <taxon>Fungi</taxon>
        <taxon>Dikarya</taxon>
        <taxon>Basidiomycota</taxon>
        <taxon>Agaricomycotina</taxon>
        <taxon>Agaricomycetes</taxon>
        <taxon>Russulales</taxon>
        <taxon>Lachnocladiaceae</taxon>
        <taxon>Vararia</taxon>
    </lineage>
</organism>
<proteinExistence type="predicted"/>
<reference evidence="1" key="2">
    <citation type="journal article" date="2022" name="New Phytol.">
        <title>Evolutionary transition to the ectomycorrhizal habit in the genomes of a hyperdiverse lineage of mushroom-forming fungi.</title>
        <authorList>
            <person name="Looney B."/>
            <person name="Miyauchi S."/>
            <person name="Morin E."/>
            <person name="Drula E."/>
            <person name="Courty P.E."/>
            <person name="Kohler A."/>
            <person name="Kuo A."/>
            <person name="LaButti K."/>
            <person name="Pangilinan J."/>
            <person name="Lipzen A."/>
            <person name="Riley R."/>
            <person name="Andreopoulos W."/>
            <person name="He G."/>
            <person name="Johnson J."/>
            <person name="Nolan M."/>
            <person name="Tritt A."/>
            <person name="Barry K.W."/>
            <person name="Grigoriev I.V."/>
            <person name="Nagy L.G."/>
            <person name="Hibbett D."/>
            <person name="Henrissat B."/>
            <person name="Matheny P.B."/>
            <person name="Labbe J."/>
            <person name="Martin F.M."/>
        </authorList>
    </citation>
    <scope>NUCLEOTIDE SEQUENCE</scope>
    <source>
        <strain evidence="1">EC-137</strain>
    </source>
</reference>
<accession>A0ACB8QPS2</accession>
<gene>
    <name evidence="1" type="ORF">K488DRAFT_84513</name>
</gene>
<comment type="caution">
    <text evidence="1">The sequence shown here is derived from an EMBL/GenBank/DDBJ whole genome shotgun (WGS) entry which is preliminary data.</text>
</comment>
<evidence type="ECO:0000313" key="2">
    <source>
        <dbReference type="Proteomes" id="UP000814128"/>
    </source>
</evidence>
<evidence type="ECO:0000313" key="1">
    <source>
        <dbReference type="EMBL" id="KAI0033866.1"/>
    </source>
</evidence>
<name>A0ACB8QPS2_9AGAM</name>
<dbReference type="Proteomes" id="UP000814128">
    <property type="component" value="Unassembled WGS sequence"/>
</dbReference>
<keyword evidence="2" id="KW-1185">Reference proteome</keyword>
<reference evidence="1" key="1">
    <citation type="submission" date="2021-02" db="EMBL/GenBank/DDBJ databases">
        <authorList>
            <consortium name="DOE Joint Genome Institute"/>
            <person name="Ahrendt S."/>
            <person name="Looney B.P."/>
            <person name="Miyauchi S."/>
            <person name="Morin E."/>
            <person name="Drula E."/>
            <person name="Courty P.E."/>
            <person name="Chicoki N."/>
            <person name="Fauchery L."/>
            <person name="Kohler A."/>
            <person name="Kuo A."/>
            <person name="Labutti K."/>
            <person name="Pangilinan J."/>
            <person name="Lipzen A."/>
            <person name="Riley R."/>
            <person name="Andreopoulos W."/>
            <person name="He G."/>
            <person name="Johnson J."/>
            <person name="Barry K.W."/>
            <person name="Grigoriev I.V."/>
            <person name="Nagy L."/>
            <person name="Hibbett D."/>
            <person name="Henrissat B."/>
            <person name="Matheny P.B."/>
            <person name="Labbe J."/>
            <person name="Martin F."/>
        </authorList>
    </citation>
    <scope>NUCLEOTIDE SEQUENCE</scope>
    <source>
        <strain evidence="1">EC-137</strain>
    </source>
</reference>
<protein>
    <submittedName>
        <fullName evidence="1">Uncharacterized protein</fullName>
    </submittedName>
</protein>